<organism evidence="3 4">
    <name type="scientific">Oleispira antarctica</name>
    <dbReference type="NCBI Taxonomy" id="188908"/>
    <lineage>
        <taxon>Bacteria</taxon>
        <taxon>Pseudomonadati</taxon>
        <taxon>Pseudomonadota</taxon>
        <taxon>Gammaproteobacteria</taxon>
        <taxon>Oceanospirillales</taxon>
        <taxon>Oceanospirillaceae</taxon>
        <taxon>Oleispira</taxon>
    </lineage>
</organism>
<accession>A0A1Y5HW16</accession>
<dbReference type="SUPFAM" id="SSF111369">
    <property type="entry name" value="HlyD-like secretion proteins"/>
    <property type="match status" value="1"/>
</dbReference>
<dbReference type="Gene3D" id="2.40.50.100">
    <property type="match status" value="1"/>
</dbReference>
<dbReference type="AlphaFoldDB" id="A0A1Y5HW16"/>
<proteinExistence type="inferred from homology"/>
<name>A0A1Y5HW16_OLEAN</name>
<dbReference type="InterPro" id="IPR006143">
    <property type="entry name" value="RND_pump_MFP"/>
</dbReference>
<dbReference type="Proteomes" id="UP000227088">
    <property type="component" value="Unassembled WGS sequence"/>
</dbReference>
<feature type="signal peptide" evidence="2">
    <location>
        <begin position="1"/>
        <end position="22"/>
    </location>
</feature>
<comment type="similarity">
    <text evidence="1">Belongs to the membrane fusion protein (MFP) (TC 8.A.1) family.</text>
</comment>
<reference evidence="4" key="1">
    <citation type="journal article" date="2017" name="Proc. Natl. Acad. Sci. U.S.A.">
        <title>Simulation of Deepwater Horizon oil plume reveals substrate specialization within a complex community of hydrocarbon degraders.</title>
        <authorList>
            <person name="Hu P."/>
            <person name="Dubinsky E.A."/>
            <person name="Probst A.J."/>
            <person name="Wang J."/>
            <person name="Sieber C.M.K."/>
            <person name="Tom L.M."/>
            <person name="Gardinali P."/>
            <person name="Banfield J.F."/>
            <person name="Atlas R.M."/>
            <person name="Andersen G.L."/>
        </authorList>
    </citation>
    <scope>NUCLEOTIDE SEQUENCE [LARGE SCALE GENOMIC DNA]</scope>
</reference>
<comment type="caution">
    <text evidence="3">The sequence shown here is derived from an EMBL/GenBank/DDBJ whole genome shotgun (WGS) entry which is preliminary data.</text>
</comment>
<dbReference type="Gene3D" id="1.10.287.470">
    <property type="entry name" value="Helix hairpin bin"/>
    <property type="match status" value="1"/>
</dbReference>
<protein>
    <submittedName>
        <fullName evidence="3">Uncharacterized protein</fullName>
    </submittedName>
</protein>
<feature type="chain" id="PRO_5012418576" evidence="2">
    <location>
        <begin position="23"/>
        <end position="351"/>
    </location>
</feature>
<evidence type="ECO:0000313" key="3">
    <source>
        <dbReference type="EMBL" id="OUS40054.1"/>
    </source>
</evidence>
<evidence type="ECO:0000256" key="1">
    <source>
        <dbReference type="ARBA" id="ARBA00009477"/>
    </source>
</evidence>
<dbReference type="PANTHER" id="PTHR30469:SF20">
    <property type="entry name" value="EFFLUX RND TRANSPORTER PERIPLASMIC ADAPTOR SUBUNIT"/>
    <property type="match status" value="1"/>
</dbReference>
<evidence type="ECO:0000313" key="4">
    <source>
        <dbReference type="Proteomes" id="UP000227088"/>
    </source>
</evidence>
<dbReference type="GO" id="GO:0015562">
    <property type="term" value="F:efflux transmembrane transporter activity"/>
    <property type="evidence" value="ECO:0007669"/>
    <property type="project" value="TreeGrafter"/>
</dbReference>
<dbReference type="Gene3D" id="2.40.30.170">
    <property type="match status" value="1"/>
</dbReference>
<dbReference type="Gene3D" id="2.40.420.20">
    <property type="match status" value="1"/>
</dbReference>
<dbReference type="EMBL" id="MABE01000447">
    <property type="protein sequence ID" value="OUS40054.1"/>
    <property type="molecule type" value="Genomic_DNA"/>
</dbReference>
<dbReference type="NCBIfam" id="TIGR01730">
    <property type="entry name" value="RND_mfp"/>
    <property type="match status" value="1"/>
</dbReference>
<gene>
    <name evidence="3" type="ORF">A9R00_07970</name>
</gene>
<dbReference type="PROSITE" id="PS51257">
    <property type="entry name" value="PROKAR_LIPOPROTEIN"/>
    <property type="match status" value="1"/>
</dbReference>
<dbReference type="GO" id="GO:1990281">
    <property type="term" value="C:efflux pump complex"/>
    <property type="evidence" value="ECO:0007669"/>
    <property type="project" value="TreeGrafter"/>
</dbReference>
<evidence type="ECO:0000256" key="2">
    <source>
        <dbReference type="SAM" id="SignalP"/>
    </source>
</evidence>
<dbReference type="PANTHER" id="PTHR30469">
    <property type="entry name" value="MULTIDRUG RESISTANCE PROTEIN MDTA"/>
    <property type="match status" value="1"/>
</dbReference>
<sequence length="351" mass="38286">MRVWILFLAAMAAASLQGCGDADEVAATPKATVVQLAEVKAKSGESFFTFPAKVVPKSTVNLAFRVGGRLQAVNLPEGRYVKKGAILAELDQKPFKRAVSMAEVRLKQSELDLKRVKTIATKGIGTEKSVDNAQVAFELAELDLENAKSNLEYSQLRAPFNALVAKRIIENEGFIKAGAVVARLQDFSRIHFEFDVPERLVSAYRLKQISAASAYLGGTLKQNYDIQYVEHSTEPDPVTQTYQIVYAMDYEKGMDITPGIRATVSITGVTQSSLTIVGVPVNAVVTGSDDSLYVWVYDEATQKVNKQMVTVGPMKQGWIAVLSGVHSDQKVVAAGASQMQEGMLVRPYVMQ</sequence>
<keyword evidence="2" id="KW-0732">Signal</keyword>